<dbReference type="AlphaFoldDB" id="A0A849HDG6"/>
<dbReference type="EMBL" id="JABEPQ010000001">
    <property type="protein sequence ID" value="NNM45458.1"/>
    <property type="molecule type" value="Genomic_DNA"/>
</dbReference>
<dbReference type="InterPro" id="IPR050832">
    <property type="entry name" value="Bact_Acetyltransf"/>
</dbReference>
<reference evidence="4 5" key="1">
    <citation type="submission" date="2020-04" db="EMBL/GenBank/DDBJ databases">
        <title>Knoellia sp. isolate from air conditioner.</title>
        <authorList>
            <person name="Chea S."/>
            <person name="Kim D.-U."/>
        </authorList>
    </citation>
    <scope>NUCLEOTIDE SEQUENCE [LARGE SCALE GENOMIC DNA]</scope>
    <source>
        <strain evidence="4 5">DB2414S</strain>
    </source>
</reference>
<dbReference type="GO" id="GO:0016747">
    <property type="term" value="F:acyltransferase activity, transferring groups other than amino-acyl groups"/>
    <property type="evidence" value="ECO:0007669"/>
    <property type="project" value="InterPro"/>
</dbReference>
<sequence>MGEGTAYLCREVGEGDLGDLARMRTDWTVAQGGEPADGFEDEFRAWWERESGHRRTWVALDAGGTAVGMVNLMVFERMPRPGRDAGRWAYVANVWVDEAHRRRGVGRLLMTAVVDWSRAERMVRIVLSPSEMSLPLYTSLGFRPADNLLRLDL</sequence>
<dbReference type="Proteomes" id="UP000588586">
    <property type="component" value="Unassembled WGS sequence"/>
</dbReference>
<dbReference type="Pfam" id="PF00583">
    <property type="entry name" value="Acetyltransf_1"/>
    <property type="match status" value="1"/>
</dbReference>
<evidence type="ECO:0000313" key="4">
    <source>
        <dbReference type="EMBL" id="NNM45458.1"/>
    </source>
</evidence>
<dbReference type="CDD" id="cd04301">
    <property type="entry name" value="NAT_SF"/>
    <property type="match status" value="1"/>
</dbReference>
<dbReference type="PROSITE" id="PS51186">
    <property type="entry name" value="GNAT"/>
    <property type="match status" value="1"/>
</dbReference>
<gene>
    <name evidence="4" type="ORF">HJG52_05500</name>
</gene>
<evidence type="ECO:0000256" key="2">
    <source>
        <dbReference type="ARBA" id="ARBA00023315"/>
    </source>
</evidence>
<comment type="caution">
    <text evidence="4">The sequence shown here is derived from an EMBL/GenBank/DDBJ whole genome shotgun (WGS) entry which is preliminary data.</text>
</comment>
<evidence type="ECO:0000259" key="3">
    <source>
        <dbReference type="PROSITE" id="PS51186"/>
    </source>
</evidence>
<evidence type="ECO:0000256" key="1">
    <source>
        <dbReference type="ARBA" id="ARBA00022679"/>
    </source>
</evidence>
<dbReference type="RefSeq" id="WP_171242477.1">
    <property type="nucleotide sequence ID" value="NZ_JABEPQ010000001.1"/>
</dbReference>
<protein>
    <submittedName>
        <fullName evidence="4">GNAT family N-acetyltransferase</fullName>
    </submittedName>
</protein>
<proteinExistence type="predicted"/>
<name>A0A849HDG6_9MICO</name>
<keyword evidence="2" id="KW-0012">Acyltransferase</keyword>
<feature type="domain" description="N-acetyltransferase" evidence="3">
    <location>
        <begin position="7"/>
        <end position="153"/>
    </location>
</feature>
<accession>A0A849HDG6</accession>
<keyword evidence="5" id="KW-1185">Reference proteome</keyword>
<keyword evidence="1 4" id="KW-0808">Transferase</keyword>
<evidence type="ECO:0000313" key="5">
    <source>
        <dbReference type="Proteomes" id="UP000588586"/>
    </source>
</evidence>
<dbReference type="Gene3D" id="3.40.630.30">
    <property type="match status" value="1"/>
</dbReference>
<dbReference type="InterPro" id="IPR000182">
    <property type="entry name" value="GNAT_dom"/>
</dbReference>
<organism evidence="4 5">
    <name type="scientific">Knoellia koreensis</name>
    <dbReference type="NCBI Taxonomy" id="2730921"/>
    <lineage>
        <taxon>Bacteria</taxon>
        <taxon>Bacillati</taxon>
        <taxon>Actinomycetota</taxon>
        <taxon>Actinomycetes</taxon>
        <taxon>Micrococcales</taxon>
        <taxon>Intrasporangiaceae</taxon>
        <taxon>Knoellia</taxon>
    </lineage>
</organism>
<dbReference type="InterPro" id="IPR016181">
    <property type="entry name" value="Acyl_CoA_acyltransferase"/>
</dbReference>
<dbReference type="PANTHER" id="PTHR43877">
    <property type="entry name" value="AMINOALKYLPHOSPHONATE N-ACETYLTRANSFERASE-RELATED-RELATED"/>
    <property type="match status" value="1"/>
</dbReference>
<dbReference type="SUPFAM" id="SSF55729">
    <property type="entry name" value="Acyl-CoA N-acyltransferases (Nat)"/>
    <property type="match status" value="1"/>
</dbReference>